<name>A0A1I5N0G2_9BACT</name>
<feature type="domain" description="Polymerase beta nucleotidyltransferase" evidence="1">
    <location>
        <begin position="18"/>
        <end position="110"/>
    </location>
</feature>
<dbReference type="Proteomes" id="UP000199227">
    <property type="component" value="Unassembled WGS sequence"/>
</dbReference>
<dbReference type="EMBL" id="FOXB01000008">
    <property type="protein sequence ID" value="SFP15395.1"/>
    <property type="molecule type" value="Genomic_DNA"/>
</dbReference>
<keyword evidence="2" id="KW-0808">Transferase</keyword>
<protein>
    <submittedName>
        <fullName evidence="2">Nucleotidyltransferase domain-containing protein</fullName>
    </submittedName>
</protein>
<dbReference type="OrthoDB" id="5471176at2"/>
<evidence type="ECO:0000313" key="3">
    <source>
        <dbReference type="Proteomes" id="UP000199227"/>
    </source>
</evidence>
<dbReference type="RefSeq" id="WP_092911460.1">
    <property type="nucleotide sequence ID" value="NZ_FOXB01000008.1"/>
</dbReference>
<keyword evidence="3" id="KW-1185">Reference proteome</keyword>
<dbReference type="GO" id="GO:0016740">
    <property type="term" value="F:transferase activity"/>
    <property type="evidence" value="ECO:0007669"/>
    <property type="project" value="UniProtKB-KW"/>
</dbReference>
<reference evidence="2 3" key="1">
    <citation type="submission" date="2016-10" db="EMBL/GenBank/DDBJ databases">
        <authorList>
            <person name="de Groot N.N."/>
        </authorList>
    </citation>
    <scope>NUCLEOTIDE SEQUENCE [LARGE SCALE GENOMIC DNA]</scope>
    <source>
        <strain evidence="2 3">EP1-55-1</strain>
    </source>
</reference>
<evidence type="ECO:0000259" key="1">
    <source>
        <dbReference type="Pfam" id="PF18765"/>
    </source>
</evidence>
<dbReference type="Pfam" id="PF18765">
    <property type="entry name" value="Polbeta"/>
    <property type="match status" value="1"/>
</dbReference>
<dbReference type="AlphaFoldDB" id="A0A1I5N0G2"/>
<dbReference type="STRING" id="223786.SAMN05216234_1082"/>
<dbReference type="SUPFAM" id="SSF81301">
    <property type="entry name" value="Nucleotidyltransferase"/>
    <property type="match status" value="1"/>
</dbReference>
<dbReference type="InterPro" id="IPR043519">
    <property type="entry name" value="NT_sf"/>
</dbReference>
<gene>
    <name evidence="2" type="ORF">SAMN05216234_1082</name>
</gene>
<organism evidence="2 3">
    <name type="scientific">Hydrogenimonas thermophila</name>
    <dbReference type="NCBI Taxonomy" id="223786"/>
    <lineage>
        <taxon>Bacteria</taxon>
        <taxon>Pseudomonadati</taxon>
        <taxon>Campylobacterota</taxon>
        <taxon>Epsilonproteobacteria</taxon>
        <taxon>Campylobacterales</taxon>
        <taxon>Hydrogenimonadaceae</taxon>
        <taxon>Hydrogenimonas</taxon>
    </lineage>
</organism>
<proteinExistence type="predicted"/>
<sequence>MFYEKSRIYGTTKKLDIETLKKFFNDKRLSFVKVALLFGSRAEGKEHLRSDYDFALLMDEKADDGWGVKAKAYDLIGEIFDLDECDFDIVDLSCANSCIIDSIKDSFIILKGSEDEVSRVFTKYNK</sequence>
<dbReference type="CDD" id="cd05403">
    <property type="entry name" value="NT_KNTase_like"/>
    <property type="match status" value="1"/>
</dbReference>
<dbReference type="Gene3D" id="3.30.460.10">
    <property type="entry name" value="Beta Polymerase, domain 2"/>
    <property type="match status" value="1"/>
</dbReference>
<evidence type="ECO:0000313" key="2">
    <source>
        <dbReference type="EMBL" id="SFP15395.1"/>
    </source>
</evidence>
<dbReference type="InterPro" id="IPR041633">
    <property type="entry name" value="Polbeta"/>
</dbReference>
<accession>A0A1I5N0G2</accession>